<sequence>MRGFGSDSFKINLANSTGKLKIFRFEELSHKLYEKTNLSFTPTYGLFPTNEKIEELIRKHQRLPGSRIQAILDRFREKRILKNKKIDSFHIYLDKSSIFASFFSGRLLKKLDYFNCLKQLENTFKESRDKSINIQTYYV</sequence>
<gene>
    <name evidence="1" type="ORF">BpHYR1_045559</name>
</gene>
<dbReference type="AlphaFoldDB" id="A0A3M7QLT5"/>
<name>A0A3M7QLT5_BRAPC</name>
<dbReference type="Proteomes" id="UP000276133">
    <property type="component" value="Unassembled WGS sequence"/>
</dbReference>
<proteinExistence type="predicted"/>
<dbReference type="EMBL" id="REGN01005697">
    <property type="protein sequence ID" value="RNA12397.1"/>
    <property type="molecule type" value="Genomic_DNA"/>
</dbReference>
<protein>
    <submittedName>
        <fullName evidence="1">Uncharacterized protein</fullName>
    </submittedName>
</protein>
<evidence type="ECO:0000313" key="2">
    <source>
        <dbReference type="Proteomes" id="UP000276133"/>
    </source>
</evidence>
<organism evidence="1 2">
    <name type="scientific">Brachionus plicatilis</name>
    <name type="common">Marine rotifer</name>
    <name type="synonym">Brachionus muelleri</name>
    <dbReference type="NCBI Taxonomy" id="10195"/>
    <lineage>
        <taxon>Eukaryota</taxon>
        <taxon>Metazoa</taxon>
        <taxon>Spiralia</taxon>
        <taxon>Gnathifera</taxon>
        <taxon>Rotifera</taxon>
        <taxon>Eurotatoria</taxon>
        <taxon>Monogononta</taxon>
        <taxon>Pseudotrocha</taxon>
        <taxon>Ploima</taxon>
        <taxon>Brachionidae</taxon>
        <taxon>Brachionus</taxon>
    </lineage>
</organism>
<comment type="caution">
    <text evidence="1">The sequence shown here is derived from an EMBL/GenBank/DDBJ whole genome shotgun (WGS) entry which is preliminary data.</text>
</comment>
<evidence type="ECO:0000313" key="1">
    <source>
        <dbReference type="EMBL" id="RNA12397.1"/>
    </source>
</evidence>
<accession>A0A3M7QLT5</accession>
<keyword evidence="2" id="KW-1185">Reference proteome</keyword>
<reference evidence="1 2" key="1">
    <citation type="journal article" date="2018" name="Sci. Rep.">
        <title>Genomic signatures of local adaptation to the degree of environmental predictability in rotifers.</title>
        <authorList>
            <person name="Franch-Gras L."/>
            <person name="Hahn C."/>
            <person name="Garcia-Roger E.M."/>
            <person name="Carmona M.J."/>
            <person name="Serra M."/>
            <person name="Gomez A."/>
        </authorList>
    </citation>
    <scope>NUCLEOTIDE SEQUENCE [LARGE SCALE GENOMIC DNA]</scope>
    <source>
        <strain evidence="1">HYR1</strain>
    </source>
</reference>